<dbReference type="Proteomes" id="UP000598467">
    <property type="component" value="Unassembled WGS sequence"/>
</dbReference>
<dbReference type="NCBIfam" id="NF033819">
    <property type="entry name" value="IS66_TnpB"/>
    <property type="match status" value="1"/>
</dbReference>
<dbReference type="RefSeq" id="WP_190293155.1">
    <property type="nucleotide sequence ID" value="NZ_JABFCZ010000023.1"/>
</dbReference>
<dbReference type="Pfam" id="PF05717">
    <property type="entry name" value="TnpB_IS66"/>
    <property type="match status" value="1"/>
</dbReference>
<dbReference type="EMBL" id="JABFCZ010000023">
    <property type="protein sequence ID" value="MBD1548463.1"/>
    <property type="molecule type" value="Genomic_DNA"/>
</dbReference>
<name>A0A926P2P7_9HYPH</name>
<reference evidence="1" key="1">
    <citation type="submission" date="2020-05" db="EMBL/GenBank/DDBJ databases">
        <title>Identification of trans-AT polyketide cluster in two marine bacteria, producers of a novel glutaramide-containing polyketide sesbanimide D and analogs.</title>
        <authorList>
            <person name="Kacar D."/>
            <person name="Rodriguez P."/>
            <person name="Canedo L."/>
            <person name="Gonzalez E."/>
            <person name="Galan B."/>
            <person name="De La Calle F."/>
            <person name="Garcia J.L."/>
        </authorList>
    </citation>
    <scope>NUCLEOTIDE SEQUENCE</scope>
    <source>
        <strain evidence="1">PHM038</strain>
    </source>
</reference>
<comment type="caution">
    <text evidence="1">The sequence shown here is derived from an EMBL/GenBank/DDBJ whole genome shotgun (WGS) entry which is preliminary data.</text>
</comment>
<accession>A0A926P2P7</accession>
<evidence type="ECO:0000313" key="1">
    <source>
        <dbReference type="EMBL" id="MBD1548463.1"/>
    </source>
</evidence>
<protein>
    <submittedName>
        <fullName evidence="1">IS66 family insertion sequence element accessory protein TnpB</fullName>
    </submittedName>
</protein>
<proteinExistence type="predicted"/>
<dbReference type="AlphaFoldDB" id="A0A926P2P7"/>
<dbReference type="PANTHER" id="PTHR36455">
    <property type="match status" value="1"/>
</dbReference>
<sequence length="117" mass="13217">MIFPSNRVRILVATKPVDFRKGHDGLSALVQSVLRKDPFTGTVFVFRSRRADRLKLLYFDGTGLVMAYKRLEDTSFTWPAIRDGAMSLNHAQFEALFSGLDWRKVKALEARSPAAAE</sequence>
<dbReference type="InterPro" id="IPR008878">
    <property type="entry name" value="Transposase_IS66_Orf2"/>
</dbReference>
<gene>
    <name evidence="1" type="primary">tnpB</name>
    <name evidence="1" type="ORF">HK439_19550</name>
</gene>
<dbReference type="PANTHER" id="PTHR36455:SF1">
    <property type="entry name" value="BLR8292 PROTEIN"/>
    <property type="match status" value="1"/>
</dbReference>
<organism evidence="1 2">
    <name type="scientific">Roseibium aggregatum</name>
    <dbReference type="NCBI Taxonomy" id="187304"/>
    <lineage>
        <taxon>Bacteria</taxon>
        <taxon>Pseudomonadati</taxon>
        <taxon>Pseudomonadota</taxon>
        <taxon>Alphaproteobacteria</taxon>
        <taxon>Hyphomicrobiales</taxon>
        <taxon>Stappiaceae</taxon>
        <taxon>Roseibium</taxon>
    </lineage>
</organism>
<evidence type="ECO:0000313" key="2">
    <source>
        <dbReference type="Proteomes" id="UP000598467"/>
    </source>
</evidence>